<keyword evidence="15" id="KW-1185">Reference proteome</keyword>
<keyword evidence="6" id="KW-0479">Metal-binding</keyword>
<evidence type="ECO:0000259" key="13">
    <source>
        <dbReference type="PROSITE" id="PS50089"/>
    </source>
</evidence>
<dbReference type="GO" id="GO:0006511">
    <property type="term" value="P:ubiquitin-dependent protein catabolic process"/>
    <property type="evidence" value="ECO:0007669"/>
    <property type="project" value="InterPro"/>
</dbReference>
<dbReference type="InterPro" id="IPR017907">
    <property type="entry name" value="Znf_RING_CS"/>
</dbReference>
<evidence type="ECO:0000256" key="3">
    <source>
        <dbReference type="ARBA" id="ARBA00004906"/>
    </source>
</evidence>
<evidence type="ECO:0000256" key="12">
    <source>
        <dbReference type="SAM" id="Phobius"/>
    </source>
</evidence>
<dbReference type="InterPro" id="IPR001841">
    <property type="entry name" value="Znf_RING"/>
</dbReference>
<keyword evidence="12" id="KW-1133">Transmembrane helix</keyword>
<keyword evidence="12" id="KW-0812">Transmembrane</keyword>
<evidence type="ECO:0000256" key="2">
    <source>
        <dbReference type="ARBA" id="ARBA00004308"/>
    </source>
</evidence>
<dbReference type="SUPFAM" id="SSF57850">
    <property type="entry name" value="RING/U-box"/>
    <property type="match status" value="1"/>
</dbReference>
<dbReference type="Gene3D" id="3.30.40.10">
    <property type="entry name" value="Zinc/RING finger domain, C3HC4 (zinc finger)"/>
    <property type="match status" value="1"/>
</dbReference>
<sequence length="153" mass="18294">MDFKKKLDKKFLRKKNALLLFNDELSKNSKINYICSICLEVFRNPVVTSCGHIYCWICIYEWYSTNFHECPQCRKHVSLYDLNIYDRNNPEKYIKYTKPIKIIRPSLLVNTRSFGGTTLDIRTYEGPSKRVFFFAILIFCLGWEFYRILTVSK</sequence>
<gene>
    <name evidence="14" type="ORF">VNE69_01250</name>
</gene>
<dbReference type="InterPro" id="IPR027370">
    <property type="entry name" value="Znf-RING_euk"/>
</dbReference>
<evidence type="ECO:0000256" key="1">
    <source>
        <dbReference type="ARBA" id="ARBA00000900"/>
    </source>
</evidence>
<dbReference type="PROSITE" id="PS50089">
    <property type="entry name" value="ZF_RING_2"/>
    <property type="match status" value="1"/>
</dbReference>
<feature type="transmembrane region" description="Helical" evidence="12">
    <location>
        <begin position="131"/>
        <end position="149"/>
    </location>
</feature>
<evidence type="ECO:0000256" key="10">
    <source>
        <dbReference type="ARBA" id="ARBA00023136"/>
    </source>
</evidence>
<dbReference type="GeneID" id="90540114"/>
<evidence type="ECO:0000256" key="4">
    <source>
        <dbReference type="ARBA" id="ARBA00012483"/>
    </source>
</evidence>
<evidence type="ECO:0000313" key="15">
    <source>
        <dbReference type="Proteomes" id="UP001334084"/>
    </source>
</evidence>
<dbReference type="GO" id="GO:0008270">
    <property type="term" value="F:zinc ion binding"/>
    <property type="evidence" value="ECO:0007669"/>
    <property type="project" value="UniProtKB-KW"/>
</dbReference>
<keyword evidence="8" id="KW-0833">Ubl conjugation pathway</keyword>
<dbReference type="Pfam" id="PF13445">
    <property type="entry name" value="zf-RING_UBOX"/>
    <property type="match status" value="1"/>
</dbReference>
<keyword evidence="9" id="KW-0862">Zinc</keyword>
<keyword evidence="5" id="KW-0808">Transferase</keyword>
<keyword evidence="10 12" id="KW-0472">Membrane</keyword>
<comment type="catalytic activity">
    <reaction evidence="1">
        <text>S-ubiquitinyl-[E2 ubiquitin-conjugating enzyme]-L-cysteine + [acceptor protein]-L-lysine = [E2 ubiquitin-conjugating enzyme]-L-cysteine + N(6)-ubiquitinyl-[acceptor protein]-L-lysine.</text>
        <dbReference type="EC" id="2.3.2.27"/>
    </reaction>
</comment>
<protein>
    <recommendedName>
        <fullName evidence="4">RING-type E3 ubiquitin transferase</fullName>
        <ecNumber evidence="4">2.3.2.27</ecNumber>
    </recommendedName>
</protein>
<proteinExistence type="predicted"/>
<evidence type="ECO:0000256" key="6">
    <source>
        <dbReference type="ARBA" id="ARBA00022723"/>
    </source>
</evidence>
<evidence type="ECO:0000256" key="7">
    <source>
        <dbReference type="ARBA" id="ARBA00022771"/>
    </source>
</evidence>
<evidence type="ECO:0000256" key="8">
    <source>
        <dbReference type="ARBA" id="ARBA00022786"/>
    </source>
</evidence>
<dbReference type="AlphaFoldDB" id="A0AAX4J8V6"/>
<dbReference type="GO" id="GO:0005783">
    <property type="term" value="C:endoplasmic reticulum"/>
    <property type="evidence" value="ECO:0007669"/>
    <property type="project" value="InterPro"/>
</dbReference>
<dbReference type="EMBL" id="CP142726">
    <property type="protein sequence ID" value="WUR02312.1"/>
    <property type="molecule type" value="Genomic_DNA"/>
</dbReference>
<dbReference type="EC" id="2.3.2.27" evidence="4"/>
<dbReference type="SMART" id="SM00184">
    <property type="entry name" value="RING"/>
    <property type="match status" value="1"/>
</dbReference>
<comment type="pathway">
    <text evidence="3">Protein modification; protein ubiquitination.</text>
</comment>
<dbReference type="PROSITE" id="PS00518">
    <property type="entry name" value="ZF_RING_1"/>
    <property type="match status" value="1"/>
</dbReference>
<accession>A0AAX4J8V6</accession>
<dbReference type="GO" id="GO:0061630">
    <property type="term" value="F:ubiquitin protein ligase activity"/>
    <property type="evidence" value="ECO:0007669"/>
    <property type="project" value="UniProtKB-EC"/>
</dbReference>
<dbReference type="InterPro" id="IPR013083">
    <property type="entry name" value="Znf_RING/FYVE/PHD"/>
</dbReference>
<comment type="subcellular location">
    <subcellularLocation>
        <location evidence="2">Endomembrane system</location>
    </subcellularLocation>
</comment>
<feature type="domain" description="RING-type" evidence="13">
    <location>
        <begin position="35"/>
        <end position="74"/>
    </location>
</feature>
<keyword evidence="7 11" id="KW-0863">Zinc-finger</keyword>
<organism evidence="14 15">
    <name type="scientific">Vairimorpha necatrix</name>
    <dbReference type="NCBI Taxonomy" id="6039"/>
    <lineage>
        <taxon>Eukaryota</taxon>
        <taxon>Fungi</taxon>
        <taxon>Fungi incertae sedis</taxon>
        <taxon>Microsporidia</taxon>
        <taxon>Nosematidae</taxon>
        <taxon>Vairimorpha</taxon>
    </lineage>
</organism>
<dbReference type="InterPro" id="IPR045103">
    <property type="entry name" value="RNF5/RNF185-like"/>
</dbReference>
<dbReference type="RefSeq" id="XP_065328457.1">
    <property type="nucleotide sequence ID" value="XM_065472385.1"/>
</dbReference>
<evidence type="ECO:0000256" key="11">
    <source>
        <dbReference type="PROSITE-ProRule" id="PRU00175"/>
    </source>
</evidence>
<dbReference type="KEGG" id="vnx:VNE69_01250"/>
<name>A0AAX4J8V6_9MICR</name>
<reference evidence="14" key="1">
    <citation type="journal article" date="2024" name="BMC Genomics">
        <title>Functional annotation of a divergent genome using sequence and structure-based similarity.</title>
        <authorList>
            <person name="Svedberg D."/>
            <person name="Winiger R.R."/>
            <person name="Berg A."/>
            <person name="Sharma H."/>
            <person name="Tellgren-Roth C."/>
            <person name="Debrunner-Vossbrinck B.A."/>
            <person name="Vossbrinck C.R."/>
            <person name="Barandun J."/>
        </authorList>
    </citation>
    <scope>NUCLEOTIDE SEQUENCE</scope>
    <source>
        <strain evidence="14">Illinois isolate</strain>
    </source>
</reference>
<evidence type="ECO:0000256" key="5">
    <source>
        <dbReference type="ARBA" id="ARBA00022679"/>
    </source>
</evidence>
<evidence type="ECO:0000256" key="9">
    <source>
        <dbReference type="ARBA" id="ARBA00022833"/>
    </source>
</evidence>
<dbReference type="Proteomes" id="UP001334084">
    <property type="component" value="Chromosome 1"/>
</dbReference>
<dbReference type="PANTHER" id="PTHR12313">
    <property type="entry name" value="E3 UBIQUITIN-PROTEIN LIGASE RNF5-RELATED"/>
    <property type="match status" value="1"/>
</dbReference>
<evidence type="ECO:0000313" key="14">
    <source>
        <dbReference type="EMBL" id="WUR02312.1"/>
    </source>
</evidence>